<dbReference type="KEGG" id="ptk:EXN22_14085"/>
<evidence type="ECO:0000256" key="1">
    <source>
        <dbReference type="SAM" id="SignalP"/>
    </source>
</evidence>
<dbReference type="AlphaFoldDB" id="A0A411MJ06"/>
<name>A0A411MJ06_9PSED</name>
<keyword evidence="1" id="KW-0732">Signal</keyword>
<accession>A0A411MJ06</accession>
<sequence length="143" mass="15708">MRTTCSLLLILGSLVTSEVFADACDVVSRSSSEAVKSIERHTCYSYSNMPADAIDWSCSNESKEMVSAEKRKVLKCADGSIGVCSAPLTQESLSNPKSAGRDVTPERLPLTSDARVITWYYDMEHLGQARSDCERSDGTWQTQ</sequence>
<dbReference type="EMBL" id="CP035952">
    <property type="protein sequence ID" value="QBF26768.1"/>
    <property type="molecule type" value="Genomic_DNA"/>
</dbReference>
<evidence type="ECO:0000313" key="2">
    <source>
        <dbReference type="EMBL" id="QBF26768.1"/>
    </source>
</evidence>
<keyword evidence="3" id="KW-1185">Reference proteome</keyword>
<feature type="chain" id="PRO_5018968788" evidence="1">
    <location>
        <begin position="22"/>
        <end position="143"/>
    </location>
</feature>
<dbReference type="OrthoDB" id="6983232at2"/>
<proteinExistence type="predicted"/>
<organism evidence="2 3">
    <name type="scientific">Pseudomonas tructae</name>
    <dbReference type="NCBI Taxonomy" id="2518644"/>
    <lineage>
        <taxon>Bacteria</taxon>
        <taxon>Pseudomonadati</taxon>
        <taxon>Pseudomonadota</taxon>
        <taxon>Gammaproteobacteria</taxon>
        <taxon>Pseudomonadales</taxon>
        <taxon>Pseudomonadaceae</taxon>
        <taxon>Pseudomonas</taxon>
    </lineage>
</organism>
<reference evidence="2 3" key="1">
    <citation type="submission" date="2019-02" db="EMBL/GenBank/DDBJ databases">
        <title>Complete genome sequence of Pseudomonas sp. SNU WT1 isolated from rainbow trout.</title>
        <authorList>
            <person name="Oh W.T."/>
            <person name="Park S.C."/>
        </authorList>
    </citation>
    <scope>NUCLEOTIDE SEQUENCE [LARGE SCALE GENOMIC DNA]</scope>
    <source>
        <strain evidence="2 3">SNU WT1</strain>
    </source>
</reference>
<gene>
    <name evidence="2" type="ORF">EXN22_14085</name>
</gene>
<protein>
    <submittedName>
        <fullName evidence="2">Uncharacterized protein</fullName>
    </submittedName>
</protein>
<feature type="signal peptide" evidence="1">
    <location>
        <begin position="1"/>
        <end position="21"/>
    </location>
</feature>
<dbReference type="Proteomes" id="UP000291130">
    <property type="component" value="Chromosome"/>
</dbReference>
<dbReference type="RefSeq" id="WP_130264635.1">
    <property type="nucleotide sequence ID" value="NZ_CP035952.1"/>
</dbReference>
<evidence type="ECO:0000313" key="3">
    <source>
        <dbReference type="Proteomes" id="UP000291130"/>
    </source>
</evidence>